<dbReference type="Gene3D" id="2.160.20.10">
    <property type="entry name" value="Single-stranded right-handed beta-helix, Pectin lyase-like"/>
    <property type="match status" value="2"/>
</dbReference>
<dbReference type="InterPro" id="IPR012334">
    <property type="entry name" value="Pectin_lyas_fold"/>
</dbReference>
<name>A0ABU8T2W0_9PSEU</name>
<keyword evidence="2" id="KW-0732">Signal</keyword>
<proteinExistence type="predicted"/>
<dbReference type="PROSITE" id="PS51257">
    <property type="entry name" value="PROKAR_LIPOPROTEIN"/>
    <property type="match status" value="1"/>
</dbReference>
<evidence type="ECO:0000313" key="4">
    <source>
        <dbReference type="EMBL" id="MEJ8278280.1"/>
    </source>
</evidence>
<dbReference type="EMBL" id="JBBJUP010000003">
    <property type="protein sequence ID" value="MEJ8278280.1"/>
    <property type="molecule type" value="Genomic_DNA"/>
</dbReference>
<evidence type="ECO:0000256" key="2">
    <source>
        <dbReference type="SAM" id="SignalP"/>
    </source>
</evidence>
<evidence type="ECO:0000256" key="1">
    <source>
        <dbReference type="SAM" id="MobiDB-lite"/>
    </source>
</evidence>
<feature type="region of interest" description="Disordered" evidence="1">
    <location>
        <begin position="308"/>
        <end position="342"/>
    </location>
</feature>
<comment type="caution">
    <text evidence="4">The sequence shown here is derived from an EMBL/GenBank/DDBJ whole genome shotgun (WGS) entry which is preliminary data.</text>
</comment>
<dbReference type="Pfam" id="PF13229">
    <property type="entry name" value="Beta_helix"/>
    <property type="match status" value="1"/>
</dbReference>
<dbReference type="InterPro" id="IPR011050">
    <property type="entry name" value="Pectin_lyase_fold/virulence"/>
</dbReference>
<dbReference type="InterPro" id="IPR006626">
    <property type="entry name" value="PbH1"/>
</dbReference>
<dbReference type="SMART" id="SM00710">
    <property type="entry name" value="PbH1"/>
    <property type="match status" value="5"/>
</dbReference>
<organism evidence="4 5">
    <name type="scientific">Pseudonocardia spirodelae</name>
    <dbReference type="NCBI Taxonomy" id="3133431"/>
    <lineage>
        <taxon>Bacteria</taxon>
        <taxon>Bacillati</taxon>
        <taxon>Actinomycetota</taxon>
        <taxon>Actinomycetes</taxon>
        <taxon>Pseudonocardiales</taxon>
        <taxon>Pseudonocardiaceae</taxon>
        <taxon>Pseudonocardia</taxon>
    </lineage>
</organism>
<evidence type="ECO:0000313" key="5">
    <source>
        <dbReference type="Proteomes" id="UP001364211"/>
    </source>
</evidence>
<dbReference type="RefSeq" id="WP_340286427.1">
    <property type="nucleotide sequence ID" value="NZ_JBBJUP010000003.1"/>
</dbReference>
<dbReference type="Proteomes" id="UP001364211">
    <property type="component" value="Unassembled WGS sequence"/>
</dbReference>
<gene>
    <name evidence="4" type="ORF">WJX68_04995</name>
</gene>
<sequence>MRRATGAVLLALALVAGCSPATGPGPAAAPGCATVAEDADGAQAALDAVPPGGVVCLRGDGIAGADLRIGRSGAPGAPVVLDGGGAAVRSVTVAADHVVVRGVRTVAGGAGIDLTGTDLAVLDSHLDGPELDGVSCVGCTDAVIRGTTVDGADGSGVLVEGTRIQVLDNTVRGSVRRRATDADGIRFFGTALTLSRNEISDIGHGGYTDAPPHTDCFQTFDNSRPPTRDVTISDNVCRDVADQCLIATAEVSGAEGDVGRSRDIRFVGNRCDVGAAQAVLVRWVPGVVITGNVLDGPGLDRGAYLGDGSTGARFTGNTTPPGVRPVQADASSQAGLVSDRPE</sequence>
<dbReference type="InterPro" id="IPR039448">
    <property type="entry name" value="Beta_helix"/>
</dbReference>
<protein>
    <submittedName>
        <fullName evidence="4">Right-handed parallel beta-helix repeat-containing protein</fullName>
    </submittedName>
</protein>
<feature type="chain" id="PRO_5047338894" evidence="2">
    <location>
        <begin position="22"/>
        <end position="342"/>
    </location>
</feature>
<dbReference type="SUPFAM" id="SSF51126">
    <property type="entry name" value="Pectin lyase-like"/>
    <property type="match status" value="1"/>
</dbReference>
<feature type="signal peptide" evidence="2">
    <location>
        <begin position="1"/>
        <end position="21"/>
    </location>
</feature>
<evidence type="ECO:0000259" key="3">
    <source>
        <dbReference type="Pfam" id="PF13229"/>
    </source>
</evidence>
<accession>A0ABU8T2W0</accession>
<keyword evidence="5" id="KW-1185">Reference proteome</keyword>
<feature type="domain" description="Right handed beta helix" evidence="3">
    <location>
        <begin position="133"/>
        <end position="318"/>
    </location>
</feature>
<reference evidence="4 5" key="1">
    <citation type="submission" date="2024-03" db="EMBL/GenBank/DDBJ databases">
        <title>Draft genome sequence of Pseudonocardia sp. DW16-2.</title>
        <authorList>
            <person name="Duangmal K."/>
        </authorList>
    </citation>
    <scope>NUCLEOTIDE SEQUENCE [LARGE SCALE GENOMIC DNA]</scope>
    <source>
        <strain evidence="4 5">DW16-2</strain>
    </source>
</reference>